<dbReference type="InterPro" id="IPR010994">
    <property type="entry name" value="RuvA_2-like"/>
</dbReference>
<dbReference type="HAMAP" id="MF_00031">
    <property type="entry name" value="DNA_HJ_migration_RuvA"/>
    <property type="match status" value="1"/>
</dbReference>
<comment type="subcellular location">
    <subcellularLocation>
        <location evidence="6">Cytoplasm</location>
    </subcellularLocation>
</comment>
<keyword evidence="5 6" id="KW-0234">DNA repair</keyword>
<reference evidence="8 9" key="1">
    <citation type="submission" date="2022-11" db="EMBL/GenBank/DDBJ databases">
        <title>Study of microbial diversity in lake waters.</title>
        <authorList>
            <person name="Zhang J."/>
        </authorList>
    </citation>
    <scope>NUCLEOTIDE SEQUENCE [LARGE SCALE GENOMIC DNA]</scope>
    <source>
        <strain evidence="8 9">DT12</strain>
    </source>
</reference>
<gene>
    <name evidence="6 8" type="primary">ruvA</name>
    <name evidence="8" type="ORF">OS242_09400</name>
</gene>
<protein>
    <recommendedName>
        <fullName evidence="6">Holliday junction branch migration complex subunit RuvA</fullName>
    </recommendedName>
</protein>
<dbReference type="InterPro" id="IPR011114">
    <property type="entry name" value="RuvA_C"/>
</dbReference>
<comment type="subunit">
    <text evidence="6">Homotetramer. Forms an RuvA(8)-RuvB(12)-Holliday junction (HJ) complex. HJ DNA is sandwiched between 2 RuvA tetramers; dsDNA enters through RuvA and exits via RuvB. An RuvB hexamer assembles on each DNA strand where it exits the tetramer. Each RuvB hexamer is contacted by two RuvA subunits (via domain III) on 2 adjacent RuvB subunits; this complex drives branch migration. In the full resolvosome a probable DNA-RuvA(4)-RuvB(12)-RuvC(2) complex forms which resolves the HJ.</text>
</comment>
<dbReference type="SUPFAM" id="SSF47781">
    <property type="entry name" value="RuvA domain 2-like"/>
    <property type="match status" value="1"/>
</dbReference>
<dbReference type="Pfam" id="PF14520">
    <property type="entry name" value="HHH_5"/>
    <property type="match status" value="1"/>
</dbReference>
<keyword evidence="1 6" id="KW-0963">Cytoplasm</keyword>
<keyword evidence="9" id="KW-1185">Reference proteome</keyword>
<dbReference type="SMART" id="SM00278">
    <property type="entry name" value="HhH1"/>
    <property type="match status" value="2"/>
</dbReference>
<comment type="domain">
    <text evidence="6">Has three domains with a flexible linker between the domains II and III and assumes an 'L' shape. Domain III is highly mobile and contacts RuvB.</text>
</comment>
<dbReference type="RefSeq" id="WP_267151430.1">
    <property type="nucleotide sequence ID" value="NZ_JAPMLT010000004.1"/>
</dbReference>
<evidence type="ECO:0000256" key="5">
    <source>
        <dbReference type="ARBA" id="ARBA00023204"/>
    </source>
</evidence>
<organism evidence="8 9">
    <name type="scientific">Tumebacillus lacus</name>
    <dbReference type="NCBI Taxonomy" id="2995335"/>
    <lineage>
        <taxon>Bacteria</taxon>
        <taxon>Bacillati</taxon>
        <taxon>Bacillota</taxon>
        <taxon>Bacilli</taxon>
        <taxon>Bacillales</taxon>
        <taxon>Alicyclobacillaceae</taxon>
        <taxon>Tumebacillus</taxon>
    </lineage>
</organism>
<feature type="region of interest" description="Domain III" evidence="6">
    <location>
        <begin position="155"/>
        <end position="207"/>
    </location>
</feature>
<dbReference type="Gene3D" id="1.10.8.10">
    <property type="entry name" value="DNA helicase RuvA subunit, C-terminal domain"/>
    <property type="match status" value="1"/>
</dbReference>
<dbReference type="Pfam" id="PF07499">
    <property type="entry name" value="RuvA_C"/>
    <property type="match status" value="1"/>
</dbReference>
<comment type="function">
    <text evidence="6">The RuvA-RuvB-RuvC complex processes Holliday junction (HJ) DNA during genetic recombination and DNA repair, while the RuvA-RuvB complex plays an important role in the rescue of blocked DNA replication forks via replication fork reversal (RFR). RuvA specifically binds to HJ cruciform DNA, conferring on it an open structure. The RuvB hexamer acts as an ATP-dependent pump, pulling dsDNA into and through the RuvAB complex. HJ branch migration allows RuvC to scan DNA until it finds its consensus sequence, where it cleaves and resolves the cruciform DNA.</text>
</comment>
<keyword evidence="2 6" id="KW-0227">DNA damage</keyword>
<evidence type="ECO:0000313" key="8">
    <source>
        <dbReference type="EMBL" id="MCX7570177.1"/>
    </source>
</evidence>
<dbReference type="InterPro" id="IPR036267">
    <property type="entry name" value="RuvA_C_sf"/>
</dbReference>
<dbReference type="Proteomes" id="UP001208017">
    <property type="component" value="Unassembled WGS sequence"/>
</dbReference>
<proteinExistence type="inferred from homology"/>
<comment type="similarity">
    <text evidence="6">Belongs to the RuvA family.</text>
</comment>
<dbReference type="Pfam" id="PF01330">
    <property type="entry name" value="RuvA_N"/>
    <property type="match status" value="1"/>
</dbReference>
<feature type="domain" description="Helix-hairpin-helix DNA-binding motif class 1" evidence="7">
    <location>
        <begin position="72"/>
        <end position="91"/>
    </location>
</feature>
<evidence type="ECO:0000256" key="4">
    <source>
        <dbReference type="ARBA" id="ARBA00023172"/>
    </source>
</evidence>
<evidence type="ECO:0000256" key="3">
    <source>
        <dbReference type="ARBA" id="ARBA00023125"/>
    </source>
</evidence>
<evidence type="ECO:0000313" key="9">
    <source>
        <dbReference type="Proteomes" id="UP001208017"/>
    </source>
</evidence>
<name>A0ABT3X2I2_9BACL</name>
<accession>A0ABT3X2I2</accession>
<evidence type="ECO:0000256" key="1">
    <source>
        <dbReference type="ARBA" id="ARBA00022490"/>
    </source>
</evidence>
<evidence type="ECO:0000259" key="7">
    <source>
        <dbReference type="SMART" id="SM00278"/>
    </source>
</evidence>
<dbReference type="SUPFAM" id="SSF46929">
    <property type="entry name" value="DNA helicase RuvA subunit, C-terminal domain"/>
    <property type="match status" value="1"/>
</dbReference>
<evidence type="ECO:0000256" key="6">
    <source>
        <dbReference type="HAMAP-Rule" id="MF_00031"/>
    </source>
</evidence>
<dbReference type="SUPFAM" id="SSF50249">
    <property type="entry name" value="Nucleic acid-binding proteins"/>
    <property type="match status" value="1"/>
</dbReference>
<dbReference type="InterPro" id="IPR003583">
    <property type="entry name" value="Hlx-hairpin-Hlx_DNA-bd_motif"/>
</dbReference>
<keyword evidence="4 6" id="KW-0233">DNA recombination</keyword>
<feature type="domain" description="Helix-hairpin-helix DNA-binding motif class 1" evidence="7">
    <location>
        <begin position="107"/>
        <end position="126"/>
    </location>
</feature>
<dbReference type="InterPro" id="IPR012340">
    <property type="entry name" value="NA-bd_OB-fold"/>
</dbReference>
<dbReference type="Gene3D" id="1.10.150.20">
    <property type="entry name" value="5' to 3' exonuclease, C-terminal subdomain"/>
    <property type="match status" value="1"/>
</dbReference>
<dbReference type="InterPro" id="IPR000085">
    <property type="entry name" value="RuvA"/>
</dbReference>
<comment type="caution">
    <text evidence="6">Lacks conserved residue(s) required for the propagation of feature annotation.</text>
</comment>
<dbReference type="EMBL" id="JAPMLT010000004">
    <property type="protein sequence ID" value="MCX7570177.1"/>
    <property type="molecule type" value="Genomic_DNA"/>
</dbReference>
<dbReference type="InterPro" id="IPR013849">
    <property type="entry name" value="DNA_helicase_Holl-junc_RuvA_I"/>
</dbReference>
<comment type="caution">
    <text evidence="8">The sequence shown here is derived from an EMBL/GenBank/DDBJ whole genome shotgun (WGS) entry which is preliminary data.</text>
</comment>
<sequence length="207" mass="22637">MIAYLEGLVAYTELDHVVIDVGGVGYRVFVTGTTAYSLQEGEKTRLYTQYHVREDAHLLYGFRTREERELFGRLNNVSGIGPKVALAILGAGSPDQVVFAIRAEDVNFLKKLPGIGVKTAQRLILDLKDKLDDLASTFPATPYSQSVEVRPSKTAGLGSELLEALLALGYNEKEAQGAVRGLAEELTGGELSLEQLIKLALKQLMRQ</sequence>
<dbReference type="CDD" id="cd14332">
    <property type="entry name" value="UBA_RuvA_C"/>
    <property type="match status" value="1"/>
</dbReference>
<dbReference type="NCBIfam" id="TIGR00084">
    <property type="entry name" value="ruvA"/>
    <property type="match status" value="1"/>
</dbReference>
<keyword evidence="3 6" id="KW-0238">DNA-binding</keyword>
<dbReference type="Gene3D" id="2.40.50.140">
    <property type="entry name" value="Nucleic acid-binding proteins"/>
    <property type="match status" value="1"/>
</dbReference>
<evidence type="ECO:0000256" key="2">
    <source>
        <dbReference type="ARBA" id="ARBA00022763"/>
    </source>
</evidence>